<evidence type="ECO:0000313" key="2">
    <source>
        <dbReference type="Proteomes" id="UP000295238"/>
    </source>
</evidence>
<sequence>MSASDVKESSFSLPSNMTVRNITSAHQDLLQFIDQNEATSLVLATDLQADISTVQLLEAARIYASTGGKSVSLAEPATGTLLDTLRRSGFLEGMSREDAQFWLHQEEIQ</sequence>
<protein>
    <recommendedName>
        <fullName evidence="3">STAS domain-containing protein</fullName>
    </recommendedName>
</protein>
<proteinExistence type="predicted"/>
<organism evidence="1 2">
    <name type="scientific">Rhizobium deserti</name>
    <dbReference type="NCBI Taxonomy" id="2547961"/>
    <lineage>
        <taxon>Bacteria</taxon>
        <taxon>Pseudomonadati</taxon>
        <taxon>Pseudomonadota</taxon>
        <taxon>Alphaproteobacteria</taxon>
        <taxon>Hyphomicrobiales</taxon>
        <taxon>Rhizobiaceae</taxon>
        <taxon>Rhizobium/Agrobacterium group</taxon>
        <taxon>Rhizobium</taxon>
    </lineage>
</organism>
<name>A0A4R5UI34_9HYPH</name>
<dbReference type="RefSeq" id="WP_133317065.1">
    <property type="nucleotide sequence ID" value="NZ_SMTL01000003.1"/>
</dbReference>
<dbReference type="AlphaFoldDB" id="A0A4R5UI34"/>
<dbReference type="OrthoDB" id="7576888at2"/>
<evidence type="ECO:0008006" key="3">
    <source>
        <dbReference type="Google" id="ProtNLM"/>
    </source>
</evidence>
<dbReference type="Proteomes" id="UP000295238">
    <property type="component" value="Unassembled WGS sequence"/>
</dbReference>
<reference evidence="1 2" key="1">
    <citation type="submission" date="2019-03" db="EMBL/GenBank/DDBJ databases">
        <title>Rhizobium sp. nov., an bacterium isolated from biocrust in Mu Us Desert.</title>
        <authorList>
            <person name="Lixiong L."/>
        </authorList>
    </citation>
    <scope>NUCLEOTIDE SEQUENCE [LARGE SCALE GENOMIC DNA]</scope>
    <source>
        <strain evidence="1 2">SPY-1</strain>
    </source>
</reference>
<dbReference type="EMBL" id="SMTL01000003">
    <property type="protein sequence ID" value="TDK35644.1"/>
    <property type="molecule type" value="Genomic_DNA"/>
</dbReference>
<evidence type="ECO:0000313" key="1">
    <source>
        <dbReference type="EMBL" id="TDK35644.1"/>
    </source>
</evidence>
<gene>
    <name evidence="1" type="ORF">E2F50_15590</name>
</gene>
<keyword evidence="2" id="KW-1185">Reference proteome</keyword>
<accession>A0A4R5UI34</accession>
<comment type="caution">
    <text evidence="1">The sequence shown here is derived from an EMBL/GenBank/DDBJ whole genome shotgun (WGS) entry which is preliminary data.</text>
</comment>